<feature type="transmembrane region" description="Helical" evidence="5">
    <location>
        <begin position="12"/>
        <end position="30"/>
    </location>
</feature>
<dbReference type="Gene3D" id="1.20.1530.20">
    <property type="match status" value="1"/>
</dbReference>
<feature type="transmembrane region" description="Helical" evidence="5">
    <location>
        <begin position="98"/>
        <end position="126"/>
    </location>
</feature>
<dbReference type="Pfam" id="PF01758">
    <property type="entry name" value="SBF"/>
    <property type="match status" value="1"/>
</dbReference>
<dbReference type="PANTHER" id="PTHR10361">
    <property type="entry name" value="SODIUM-BILE ACID COTRANSPORTER"/>
    <property type="match status" value="1"/>
</dbReference>
<dbReference type="RefSeq" id="WP_214434193.1">
    <property type="nucleotide sequence ID" value="NZ_CAWPUQ010000043.1"/>
</dbReference>
<dbReference type="GO" id="GO:0016020">
    <property type="term" value="C:membrane"/>
    <property type="evidence" value="ECO:0007669"/>
    <property type="project" value="UniProtKB-SubCell"/>
</dbReference>
<keyword evidence="2 5" id="KW-0812">Transmembrane</keyword>
<dbReference type="PANTHER" id="PTHR10361:SF28">
    <property type="entry name" value="P3 PROTEIN-RELATED"/>
    <property type="match status" value="1"/>
</dbReference>
<dbReference type="InterPro" id="IPR002657">
    <property type="entry name" value="BilAc:Na_symport/Acr3"/>
</dbReference>
<evidence type="ECO:0000256" key="4">
    <source>
        <dbReference type="ARBA" id="ARBA00023136"/>
    </source>
</evidence>
<keyword evidence="7" id="KW-1185">Reference proteome</keyword>
<feature type="transmembrane region" description="Helical" evidence="5">
    <location>
        <begin position="42"/>
        <end position="62"/>
    </location>
</feature>
<evidence type="ECO:0000256" key="1">
    <source>
        <dbReference type="ARBA" id="ARBA00004141"/>
    </source>
</evidence>
<evidence type="ECO:0000313" key="7">
    <source>
        <dbReference type="Proteomes" id="UP000662314"/>
    </source>
</evidence>
<dbReference type="InterPro" id="IPR038770">
    <property type="entry name" value="Na+/solute_symporter_sf"/>
</dbReference>
<dbReference type="EMBL" id="JAECZA010000137">
    <property type="protein sequence ID" value="MBH8575405.1"/>
    <property type="molecule type" value="Genomic_DNA"/>
</dbReference>
<feature type="transmembrane region" description="Helical" evidence="5">
    <location>
        <begin position="252"/>
        <end position="271"/>
    </location>
</feature>
<feature type="transmembrane region" description="Helical" evidence="5">
    <location>
        <begin position="197"/>
        <end position="217"/>
    </location>
</feature>
<dbReference type="AlphaFoldDB" id="A0A8J7I986"/>
<reference evidence="6 7" key="1">
    <citation type="journal article" date="2021" name="Int. J. Syst. Evol. Microbiol.">
        <title>Amazonocrinis nigriterrae gen. nov., sp. nov., Atlanticothrix silvestris gen. nov., sp. nov. and Dendronalium phyllosphericum gen. nov., sp. nov., nostocacean cyanobacteria from Brazilian environments.</title>
        <authorList>
            <person name="Alvarenga D.O."/>
            <person name="Andreote A.P.D."/>
            <person name="Branco L.H.Z."/>
            <person name="Delbaje E."/>
            <person name="Cruz R.B."/>
            <person name="Varani A.M."/>
            <person name="Fiore M.F."/>
        </authorList>
    </citation>
    <scope>NUCLEOTIDE SEQUENCE [LARGE SCALE GENOMIC DNA]</scope>
    <source>
        <strain evidence="6 7">CENA369</strain>
    </source>
</reference>
<organism evidence="6 7">
    <name type="scientific">Dendronalium phyllosphericum CENA369</name>
    <dbReference type="NCBI Taxonomy" id="1725256"/>
    <lineage>
        <taxon>Bacteria</taxon>
        <taxon>Bacillati</taxon>
        <taxon>Cyanobacteriota</taxon>
        <taxon>Cyanophyceae</taxon>
        <taxon>Nostocales</taxon>
        <taxon>Nostocaceae</taxon>
        <taxon>Dendronalium</taxon>
        <taxon>Dendronalium phyllosphericum</taxon>
    </lineage>
</organism>
<comment type="subcellular location">
    <subcellularLocation>
        <location evidence="1">Membrane</location>
        <topology evidence="1">Multi-pass membrane protein</topology>
    </subcellularLocation>
</comment>
<dbReference type="Proteomes" id="UP000662314">
    <property type="component" value="Unassembled WGS sequence"/>
</dbReference>
<feature type="transmembrane region" description="Helical" evidence="5">
    <location>
        <begin position="138"/>
        <end position="160"/>
    </location>
</feature>
<protein>
    <submittedName>
        <fullName evidence="6">Bile acid:sodium symporter</fullName>
    </submittedName>
</protein>
<proteinExistence type="predicted"/>
<accession>A0A8J7I986</accession>
<comment type="caution">
    <text evidence="6">The sequence shown here is derived from an EMBL/GenBank/DDBJ whole genome shotgun (WGS) entry which is preliminary data.</text>
</comment>
<sequence length="290" mass="31240">MNEILVVTDKIALFTFIVCTMLGAGLSLTIKQIWEPLRSPRLVIFSLLTNFVLVPLFIYLLVQVVPLSEPLKDGLLVMAVASGPPALPKLAQIVKGNIAFSVGLMMLLMLGTIFYMPIVLPLVVQGVEINSWDIGKPLLLLMVSPLVIGLFIKAKFAAIAPVIQPILFKLSSAGLLLGLVVRLFIHTNDIISLLKTGAIFVCAVFIIFSFSVGYLLGGPGIDTQRVLGVGTAQRNFAAALLVGTSNFEDPNVVSIIMVTSLLMMVIVIIAGPKFIELDQATEADIKQLEV</sequence>
<keyword evidence="4 5" id="KW-0472">Membrane</keyword>
<evidence type="ECO:0000313" key="6">
    <source>
        <dbReference type="EMBL" id="MBH8575405.1"/>
    </source>
</evidence>
<feature type="transmembrane region" description="Helical" evidence="5">
    <location>
        <begin position="166"/>
        <end position="185"/>
    </location>
</feature>
<gene>
    <name evidence="6" type="ORF">I8752_20795</name>
</gene>
<evidence type="ECO:0000256" key="5">
    <source>
        <dbReference type="SAM" id="Phobius"/>
    </source>
</evidence>
<keyword evidence="3 5" id="KW-1133">Transmembrane helix</keyword>
<name>A0A8J7I986_9NOST</name>
<dbReference type="InterPro" id="IPR004710">
    <property type="entry name" value="Bilac:Na_transpt"/>
</dbReference>
<evidence type="ECO:0000256" key="3">
    <source>
        <dbReference type="ARBA" id="ARBA00022989"/>
    </source>
</evidence>
<evidence type="ECO:0000256" key="2">
    <source>
        <dbReference type="ARBA" id="ARBA00022692"/>
    </source>
</evidence>